<feature type="region of interest" description="Disordered" evidence="6">
    <location>
        <begin position="1"/>
        <end position="25"/>
    </location>
</feature>
<dbReference type="PANTHER" id="PTHR32322:SF2">
    <property type="entry name" value="EAMA DOMAIN-CONTAINING PROTEIN"/>
    <property type="match status" value="1"/>
</dbReference>
<dbReference type="InterPro" id="IPR000620">
    <property type="entry name" value="EamA_dom"/>
</dbReference>
<dbReference type="InterPro" id="IPR050638">
    <property type="entry name" value="AA-Vitamin_Transporters"/>
</dbReference>
<organism evidence="9 10">
    <name type="scientific">Georgenia daeguensis</name>
    <dbReference type="NCBI Taxonomy" id="908355"/>
    <lineage>
        <taxon>Bacteria</taxon>
        <taxon>Bacillati</taxon>
        <taxon>Actinomycetota</taxon>
        <taxon>Actinomycetes</taxon>
        <taxon>Micrococcales</taxon>
        <taxon>Bogoriellaceae</taxon>
        <taxon>Georgenia</taxon>
    </lineage>
</organism>
<keyword evidence="10" id="KW-1185">Reference proteome</keyword>
<evidence type="ECO:0000256" key="4">
    <source>
        <dbReference type="ARBA" id="ARBA00022989"/>
    </source>
</evidence>
<reference evidence="10" key="1">
    <citation type="journal article" date="2019" name="Int. J. Syst. Evol. Microbiol.">
        <title>The Global Catalogue of Microorganisms (GCM) 10K type strain sequencing project: providing services to taxonomists for standard genome sequencing and annotation.</title>
        <authorList>
            <consortium name="The Broad Institute Genomics Platform"/>
            <consortium name="The Broad Institute Genome Sequencing Center for Infectious Disease"/>
            <person name="Wu L."/>
            <person name="Ma J."/>
        </authorList>
    </citation>
    <scope>NUCLEOTIDE SEQUENCE [LARGE SCALE GENOMIC DNA]</scope>
    <source>
        <strain evidence="10">JCM 17459</strain>
    </source>
</reference>
<feature type="transmembrane region" description="Helical" evidence="7">
    <location>
        <begin position="169"/>
        <end position="187"/>
    </location>
</feature>
<sequence>MDHTPVDPGTPAARTAPAAGAVTGGARRPKPLRMLWITAAWGACFVAIEWGLRDAPLLWYAALRALVAGGALLALAGVQRRPAPDGPRAWGLITVLGLVNVTVAFAAMFAGVAGGATGTAAVLANAQPLLILLPAWWLYGERLSPRTAVALVVGFAGLVLVAVPGGGGSGAALSLLAAAAVTGGTLLSRRLGGLDLVTATAWHLLLGGAGLVVLAAVVEGAPVIAWTPRFVLSLAFLALVGTAATTVAWFAEARRNRLDTLTTWTFLTPVLGIALAAVVLGERPGGWTAAGLLAVLSAMWVVLRPPHRTNTAAATTPGVPIEGEP</sequence>
<feature type="transmembrane region" description="Helical" evidence="7">
    <location>
        <begin position="58"/>
        <end position="78"/>
    </location>
</feature>
<evidence type="ECO:0000256" key="1">
    <source>
        <dbReference type="ARBA" id="ARBA00004141"/>
    </source>
</evidence>
<keyword evidence="5 7" id="KW-0472">Membrane</keyword>
<feature type="compositionally biased region" description="Low complexity" evidence="6">
    <location>
        <begin position="9"/>
        <end position="25"/>
    </location>
</feature>
<evidence type="ECO:0000256" key="3">
    <source>
        <dbReference type="ARBA" id="ARBA00022692"/>
    </source>
</evidence>
<accession>A0ABP6UN16</accession>
<feature type="transmembrane region" description="Helical" evidence="7">
    <location>
        <begin position="90"/>
        <end position="113"/>
    </location>
</feature>
<evidence type="ECO:0000256" key="5">
    <source>
        <dbReference type="ARBA" id="ARBA00023136"/>
    </source>
</evidence>
<evidence type="ECO:0000313" key="9">
    <source>
        <dbReference type="EMBL" id="GAA3510459.1"/>
    </source>
</evidence>
<feature type="transmembrane region" description="Helical" evidence="7">
    <location>
        <begin position="230"/>
        <end position="251"/>
    </location>
</feature>
<keyword evidence="3 7" id="KW-0812">Transmembrane</keyword>
<keyword evidence="4 7" id="KW-1133">Transmembrane helix</keyword>
<evidence type="ECO:0000259" key="8">
    <source>
        <dbReference type="Pfam" id="PF00892"/>
    </source>
</evidence>
<feature type="transmembrane region" description="Helical" evidence="7">
    <location>
        <begin position="34"/>
        <end position="52"/>
    </location>
</feature>
<comment type="caution">
    <text evidence="9">The sequence shown here is derived from an EMBL/GenBank/DDBJ whole genome shotgun (WGS) entry which is preliminary data.</text>
</comment>
<feature type="transmembrane region" description="Helical" evidence="7">
    <location>
        <begin position="119"/>
        <end position="139"/>
    </location>
</feature>
<evidence type="ECO:0000313" key="10">
    <source>
        <dbReference type="Proteomes" id="UP001499841"/>
    </source>
</evidence>
<feature type="domain" description="EamA" evidence="8">
    <location>
        <begin position="37"/>
        <end position="162"/>
    </location>
</feature>
<dbReference type="Pfam" id="PF00892">
    <property type="entry name" value="EamA"/>
    <property type="match status" value="2"/>
</dbReference>
<dbReference type="SUPFAM" id="SSF103481">
    <property type="entry name" value="Multidrug resistance efflux transporter EmrE"/>
    <property type="match status" value="2"/>
</dbReference>
<proteinExistence type="inferred from homology"/>
<evidence type="ECO:0000256" key="2">
    <source>
        <dbReference type="ARBA" id="ARBA00007362"/>
    </source>
</evidence>
<protein>
    <submittedName>
        <fullName evidence="9">DMT family transporter</fullName>
    </submittedName>
</protein>
<dbReference type="InterPro" id="IPR037185">
    <property type="entry name" value="EmrE-like"/>
</dbReference>
<feature type="transmembrane region" description="Helical" evidence="7">
    <location>
        <begin position="263"/>
        <end position="280"/>
    </location>
</feature>
<gene>
    <name evidence="9" type="ORF">GCM10022262_38110</name>
</gene>
<feature type="transmembrane region" description="Helical" evidence="7">
    <location>
        <begin position="286"/>
        <end position="303"/>
    </location>
</feature>
<dbReference type="Proteomes" id="UP001499841">
    <property type="component" value="Unassembled WGS sequence"/>
</dbReference>
<comment type="similarity">
    <text evidence="2">Belongs to the EamA transporter family.</text>
</comment>
<dbReference type="EMBL" id="BAABBA010000029">
    <property type="protein sequence ID" value="GAA3510459.1"/>
    <property type="molecule type" value="Genomic_DNA"/>
</dbReference>
<dbReference type="PANTHER" id="PTHR32322">
    <property type="entry name" value="INNER MEMBRANE TRANSPORTER"/>
    <property type="match status" value="1"/>
</dbReference>
<feature type="domain" description="EamA" evidence="8">
    <location>
        <begin position="169"/>
        <end position="303"/>
    </location>
</feature>
<feature type="transmembrane region" description="Helical" evidence="7">
    <location>
        <begin position="199"/>
        <end position="218"/>
    </location>
</feature>
<comment type="subcellular location">
    <subcellularLocation>
        <location evidence="1">Membrane</location>
        <topology evidence="1">Multi-pass membrane protein</topology>
    </subcellularLocation>
</comment>
<evidence type="ECO:0000256" key="7">
    <source>
        <dbReference type="SAM" id="Phobius"/>
    </source>
</evidence>
<feature type="transmembrane region" description="Helical" evidence="7">
    <location>
        <begin position="146"/>
        <end position="163"/>
    </location>
</feature>
<name>A0ABP6UN16_9MICO</name>
<evidence type="ECO:0000256" key="6">
    <source>
        <dbReference type="SAM" id="MobiDB-lite"/>
    </source>
</evidence>